<sequence length="301" mass="33447">MKKSLGQVSDTDLRTLRIYRAVVECGGFAAAEVELNISRAAISIAMSDLETRLGFKLCQRGRSGFSLTSEGQQVYDYSLQLLSSIENFRTQVNALHSNLKGELNIGITDNLVTMPHMKVTDALARLKEKGPDITINIRMIPPTEIERGVLDGQLHIGIIPDLKIIAGLDYHSLYEERSQLYCSRLHPLFNVDDHALSNLTIANYDAVVPAYAQTPEIKTLLQALNAKATATDREGIAFLLLTGKFLGYLPDHYAERWVQKGEMSSLAPDTFCYHTKISAITRTNGTKNLVLNTFLDELMAE</sequence>
<keyword evidence="4" id="KW-0804">Transcription</keyword>
<dbReference type="AlphaFoldDB" id="F2K342"/>
<dbReference type="InterPro" id="IPR000847">
    <property type="entry name" value="LysR_HTH_N"/>
</dbReference>
<dbReference type="Pfam" id="PF03466">
    <property type="entry name" value="LysR_substrate"/>
    <property type="match status" value="1"/>
</dbReference>
<dbReference type="GO" id="GO:0000976">
    <property type="term" value="F:transcription cis-regulatory region binding"/>
    <property type="evidence" value="ECO:0007669"/>
    <property type="project" value="TreeGrafter"/>
</dbReference>
<dbReference type="Proteomes" id="UP000001062">
    <property type="component" value="Chromosome"/>
</dbReference>
<keyword evidence="2" id="KW-0805">Transcription regulation</keyword>
<evidence type="ECO:0000256" key="3">
    <source>
        <dbReference type="ARBA" id="ARBA00023125"/>
    </source>
</evidence>
<name>F2K342_MARM1</name>
<keyword evidence="7" id="KW-1185">Reference proteome</keyword>
<evidence type="ECO:0000256" key="4">
    <source>
        <dbReference type="ARBA" id="ARBA00023163"/>
    </source>
</evidence>
<dbReference type="PROSITE" id="PS50931">
    <property type="entry name" value="HTH_LYSR"/>
    <property type="match status" value="1"/>
</dbReference>
<dbReference type="Gene3D" id="1.10.10.10">
    <property type="entry name" value="Winged helix-like DNA-binding domain superfamily/Winged helix DNA-binding domain"/>
    <property type="match status" value="1"/>
</dbReference>
<reference evidence="6 7" key="1">
    <citation type="journal article" date="2012" name="Stand. Genomic Sci.">
        <title>Complete genome sequence of the melanogenic marine bacterium Marinomonas mediterranea type strain (MMB-1(T)).</title>
        <authorList>
            <person name="Lucas-Elio P."/>
            <person name="Goodwin L."/>
            <person name="Woyke T."/>
            <person name="Pitluck S."/>
            <person name="Nolan M."/>
            <person name="Kyrpides N.C."/>
            <person name="Detter J.C."/>
            <person name="Copeland A."/>
            <person name="Teshima H."/>
            <person name="Bruce D."/>
            <person name="Detter C."/>
            <person name="Tapia R."/>
            <person name="Han S."/>
            <person name="Land M.L."/>
            <person name="Ivanova N."/>
            <person name="Mikhailova N."/>
            <person name="Johnston A.W."/>
            <person name="Sanchez-Amat A."/>
        </authorList>
    </citation>
    <scope>NUCLEOTIDE SEQUENCE [LARGE SCALE GENOMIC DNA]</scope>
    <source>
        <strain evidence="7">ATCC 700492 / JCM 21426 / NBRC 103028 / MMB-1</strain>
    </source>
</reference>
<dbReference type="Gene3D" id="3.40.190.10">
    <property type="entry name" value="Periplasmic binding protein-like II"/>
    <property type="match status" value="1"/>
</dbReference>
<dbReference type="PATRIC" id="fig|717774.3.peg.844"/>
<dbReference type="InterPro" id="IPR036388">
    <property type="entry name" value="WH-like_DNA-bd_sf"/>
</dbReference>
<dbReference type="OrthoDB" id="8587655at2"/>
<dbReference type="eggNOG" id="COG0583">
    <property type="taxonomic scope" value="Bacteria"/>
</dbReference>
<proteinExistence type="inferred from homology"/>
<comment type="similarity">
    <text evidence="1">Belongs to the LysR transcriptional regulatory family.</text>
</comment>
<dbReference type="RefSeq" id="WP_013660000.1">
    <property type="nucleotide sequence ID" value="NC_015276.1"/>
</dbReference>
<dbReference type="CDD" id="cd05466">
    <property type="entry name" value="PBP2_LTTR_substrate"/>
    <property type="match status" value="1"/>
</dbReference>
<dbReference type="SUPFAM" id="SSF46785">
    <property type="entry name" value="Winged helix' DNA-binding domain"/>
    <property type="match status" value="1"/>
</dbReference>
<dbReference type="KEGG" id="mme:Marme_0812"/>
<evidence type="ECO:0000256" key="1">
    <source>
        <dbReference type="ARBA" id="ARBA00009437"/>
    </source>
</evidence>
<feature type="domain" description="HTH lysR-type" evidence="5">
    <location>
        <begin position="11"/>
        <end position="68"/>
    </location>
</feature>
<dbReference type="GO" id="GO:0003700">
    <property type="term" value="F:DNA-binding transcription factor activity"/>
    <property type="evidence" value="ECO:0007669"/>
    <property type="project" value="InterPro"/>
</dbReference>
<dbReference type="InterPro" id="IPR005119">
    <property type="entry name" value="LysR_subst-bd"/>
</dbReference>
<keyword evidence="3" id="KW-0238">DNA-binding</keyword>
<protein>
    <submittedName>
        <fullName evidence="6">Transcriptional regulator, LysR family</fullName>
    </submittedName>
</protein>
<dbReference type="SUPFAM" id="SSF53850">
    <property type="entry name" value="Periplasmic binding protein-like II"/>
    <property type="match status" value="1"/>
</dbReference>
<dbReference type="PANTHER" id="PTHR30126:SF98">
    <property type="entry name" value="HTH-TYPE TRANSCRIPTIONAL ACTIVATOR BAUR"/>
    <property type="match status" value="1"/>
</dbReference>
<evidence type="ECO:0000256" key="2">
    <source>
        <dbReference type="ARBA" id="ARBA00023015"/>
    </source>
</evidence>
<dbReference type="PANTHER" id="PTHR30126">
    <property type="entry name" value="HTH-TYPE TRANSCRIPTIONAL REGULATOR"/>
    <property type="match status" value="1"/>
</dbReference>
<dbReference type="EMBL" id="CP002583">
    <property type="protein sequence ID" value="ADZ90095.1"/>
    <property type="molecule type" value="Genomic_DNA"/>
</dbReference>
<accession>F2K342</accession>
<evidence type="ECO:0000313" key="6">
    <source>
        <dbReference type="EMBL" id="ADZ90095.1"/>
    </source>
</evidence>
<organism evidence="6 7">
    <name type="scientific">Marinomonas mediterranea (strain ATCC 700492 / JCM 21426 / NBRC 103028 / MMB-1)</name>
    <dbReference type="NCBI Taxonomy" id="717774"/>
    <lineage>
        <taxon>Bacteria</taxon>
        <taxon>Pseudomonadati</taxon>
        <taxon>Pseudomonadota</taxon>
        <taxon>Gammaproteobacteria</taxon>
        <taxon>Oceanospirillales</taxon>
        <taxon>Oceanospirillaceae</taxon>
        <taxon>Marinomonas</taxon>
    </lineage>
</organism>
<gene>
    <name evidence="6" type="ordered locus">Marme_0812</name>
</gene>
<evidence type="ECO:0000259" key="5">
    <source>
        <dbReference type="PROSITE" id="PS50931"/>
    </source>
</evidence>
<dbReference type="InterPro" id="IPR036390">
    <property type="entry name" value="WH_DNA-bd_sf"/>
</dbReference>
<dbReference type="Pfam" id="PF00126">
    <property type="entry name" value="HTH_1"/>
    <property type="match status" value="1"/>
</dbReference>
<dbReference type="HOGENOM" id="CLU_039613_0_0_6"/>
<dbReference type="STRING" id="717774.Marme_0812"/>
<evidence type="ECO:0000313" key="7">
    <source>
        <dbReference type="Proteomes" id="UP000001062"/>
    </source>
</evidence>